<evidence type="ECO:0000313" key="2">
    <source>
        <dbReference type="EMBL" id="CAJ2512141.1"/>
    </source>
</evidence>
<dbReference type="AlphaFoldDB" id="A0AAI8YPG7"/>
<protein>
    <submittedName>
        <fullName evidence="2">Uu.00g077660.m01.CDS01</fullName>
    </submittedName>
</protein>
<dbReference type="Proteomes" id="UP001295740">
    <property type="component" value="Unassembled WGS sequence"/>
</dbReference>
<keyword evidence="3" id="KW-1185">Reference proteome</keyword>
<gene>
    <name evidence="2" type="ORF">KHLLAP_LOCUS12609</name>
</gene>
<proteinExistence type="predicted"/>
<reference evidence="2" key="1">
    <citation type="submission" date="2023-10" db="EMBL/GenBank/DDBJ databases">
        <authorList>
            <person name="Hackl T."/>
        </authorList>
    </citation>
    <scope>NUCLEOTIDE SEQUENCE</scope>
</reference>
<dbReference type="EMBL" id="CAUWAG010000018">
    <property type="protein sequence ID" value="CAJ2512141.1"/>
    <property type="molecule type" value="Genomic_DNA"/>
</dbReference>
<feature type="region of interest" description="Disordered" evidence="1">
    <location>
        <begin position="1"/>
        <end position="21"/>
    </location>
</feature>
<evidence type="ECO:0000313" key="3">
    <source>
        <dbReference type="Proteomes" id="UP001295740"/>
    </source>
</evidence>
<name>A0AAI8YPG7_9PEZI</name>
<accession>A0AAI8YPG7</accession>
<sequence>MPMNFSDAARRGVGTPAVGDGFPNPDVFDGFHLYPGETVINQAKHNGQRRQQLPRLWK</sequence>
<comment type="caution">
    <text evidence="2">The sequence shown here is derived from an EMBL/GenBank/DDBJ whole genome shotgun (WGS) entry which is preliminary data.</text>
</comment>
<evidence type="ECO:0000256" key="1">
    <source>
        <dbReference type="SAM" id="MobiDB-lite"/>
    </source>
</evidence>
<organism evidence="2 3">
    <name type="scientific">Anthostomella pinea</name>
    <dbReference type="NCBI Taxonomy" id="933095"/>
    <lineage>
        <taxon>Eukaryota</taxon>
        <taxon>Fungi</taxon>
        <taxon>Dikarya</taxon>
        <taxon>Ascomycota</taxon>
        <taxon>Pezizomycotina</taxon>
        <taxon>Sordariomycetes</taxon>
        <taxon>Xylariomycetidae</taxon>
        <taxon>Xylariales</taxon>
        <taxon>Xylariaceae</taxon>
        <taxon>Anthostomella</taxon>
    </lineage>
</organism>